<protein>
    <submittedName>
        <fullName evidence="1">Uncharacterized protein</fullName>
    </submittedName>
</protein>
<dbReference type="RefSeq" id="WP_076330308.1">
    <property type="nucleotide sequence ID" value="NZ_MRTJ01000001.1"/>
</dbReference>
<name>A0A1R1C4A5_PAEAM</name>
<proteinExistence type="predicted"/>
<gene>
    <name evidence="1" type="ORF">BK131_02365</name>
</gene>
<accession>A0A1R1C4A5</accession>
<evidence type="ECO:0000313" key="2">
    <source>
        <dbReference type="Proteomes" id="UP000187134"/>
    </source>
</evidence>
<organism evidence="1 2">
    <name type="scientific">Paenibacillus amylolyticus</name>
    <dbReference type="NCBI Taxonomy" id="1451"/>
    <lineage>
        <taxon>Bacteria</taxon>
        <taxon>Bacillati</taxon>
        <taxon>Bacillota</taxon>
        <taxon>Bacilli</taxon>
        <taxon>Bacillales</taxon>
        <taxon>Paenibacillaceae</taxon>
        <taxon>Paenibacillus</taxon>
    </lineage>
</organism>
<dbReference type="AlphaFoldDB" id="A0A1R1C4A5"/>
<evidence type="ECO:0000313" key="1">
    <source>
        <dbReference type="EMBL" id="OMF16857.1"/>
    </source>
</evidence>
<dbReference type="OrthoDB" id="7820733at2"/>
<dbReference type="EMBL" id="MRTJ01000001">
    <property type="protein sequence ID" value="OMF16857.1"/>
    <property type="molecule type" value="Genomic_DNA"/>
</dbReference>
<comment type="caution">
    <text evidence="1">The sequence shown here is derived from an EMBL/GenBank/DDBJ whole genome shotgun (WGS) entry which is preliminary data.</text>
</comment>
<sequence>MAAPATTGQLREKLSDMEIGDYIVWKYDNTISGYIFGGSTTGYTEISLTGNPLASMPLKYFWYAIKVDKGLLIADRVISNTVAWDWLNSNKFVEGSPRIISATSGVVRCPSGGVIYADANGKKSNTDLGFGAFPSINEWDKYLINFPVNKILSGKILDDVFHHLSNYSWCRETPNYGTWRDKAGNSTTTASNNQRIGRGSNTRAQWSDINYSASGGSYATWGFRPVFEYKEV</sequence>
<reference evidence="1 2" key="1">
    <citation type="submission" date="2016-11" db="EMBL/GenBank/DDBJ databases">
        <title>Paenibacillus species isolates.</title>
        <authorList>
            <person name="Beno S.M."/>
        </authorList>
    </citation>
    <scope>NUCLEOTIDE SEQUENCE [LARGE SCALE GENOMIC DNA]</scope>
    <source>
        <strain evidence="1 2">FSL H8-0246</strain>
    </source>
</reference>
<dbReference type="Proteomes" id="UP000187134">
    <property type="component" value="Unassembled WGS sequence"/>
</dbReference>